<name>A0A914LQZ6_MELIC</name>
<keyword evidence="2" id="KW-0472">Membrane</keyword>
<accession>A0A914LQZ6</accession>
<keyword evidence="2" id="KW-1133">Transmembrane helix</keyword>
<dbReference type="Proteomes" id="UP000887563">
    <property type="component" value="Unplaced"/>
</dbReference>
<evidence type="ECO:0000313" key="4">
    <source>
        <dbReference type="WBParaSite" id="Minc3s00777g17206"/>
    </source>
</evidence>
<dbReference type="WBParaSite" id="Minc3s00777g17206">
    <property type="protein sequence ID" value="Minc3s00777g17206"/>
    <property type="gene ID" value="Minc3s00777g17206"/>
</dbReference>
<sequence>MLHKMLNQQEKEEQSSFASSFNRKIKTTKNNTISNDHPQQQQPNKNPKPLNTTKTTPSKIISSSFPLLFLFTILVVVILPSLTNCSSLESSFEGAPSSRIIGYPFISFEENNRGRVGSFEEPNNNYEDIIENKKKTQRQRRLLQQLVANELATTEGDNNDPTTYGQTFRGAKRTKDSSTSGFAKMDALKNNMMRALINLRRY</sequence>
<feature type="compositionally biased region" description="Low complexity" evidence="1">
    <location>
        <begin position="38"/>
        <end position="55"/>
    </location>
</feature>
<organism evidence="3 4">
    <name type="scientific">Meloidogyne incognita</name>
    <name type="common">Southern root-knot nematode worm</name>
    <name type="synonym">Oxyuris incognita</name>
    <dbReference type="NCBI Taxonomy" id="6306"/>
    <lineage>
        <taxon>Eukaryota</taxon>
        <taxon>Metazoa</taxon>
        <taxon>Ecdysozoa</taxon>
        <taxon>Nematoda</taxon>
        <taxon>Chromadorea</taxon>
        <taxon>Rhabditida</taxon>
        <taxon>Tylenchina</taxon>
        <taxon>Tylenchomorpha</taxon>
        <taxon>Tylenchoidea</taxon>
        <taxon>Meloidogynidae</taxon>
        <taxon>Meloidogyninae</taxon>
        <taxon>Meloidogyne</taxon>
        <taxon>Meloidogyne incognita group</taxon>
    </lineage>
</organism>
<feature type="compositionally biased region" description="Polar residues" evidence="1">
    <location>
        <begin position="15"/>
        <end position="37"/>
    </location>
</feature>
<feature type="compositionally biased region" description="Polar residues" evidence="1">
    <location>
        <begin position="154"/>
        <end position="166"/>
    </location>
</feature>
<evidence type="ECO:0000256" key="1">
    <source>
        <dbReference type="SAM" id="MobiDB-lite"/>
    </source>
</evidence>
<keyword evidence="3" id="KW-1185">Reference proteome</keyword>
<evidence type="ECO:0000313" key="3">
    <source>
        <dbReference type="Proteomes" id="UP000887563"/>
    </source>
</evidence>
<feature type="region of interest" description="Disordered" evidence="1">
    <location>
        <begin position="154"/>
        <end position="179"/>
    </location>
</feature>
<feature type="transmembrane region" description="Helical" evidence="2">
    <location>
        <begin position="64"/>
        <end position="82"/>
    </location>
</feature>
<evidence type="ECO:0000256" key="2">
    <source>
        <dbReference type="SAM" id="Phobius"/>
    </source>
</evidence>
<keyword evidence="2" id="KW-0812">Transmembrane</keyword>
<protein>
    <submittedName>
        <fullName evidence="4">Uncharacterized protein</fullName>
    </submittedName>
</protein>
<feature type="region of interest" description="Disordered" evidence="1">
    <location>
        <begin position="1"/>
        <end position="55"/>
    </location>
</feature>
<dbReference type="AlphaFoldDB" id="A0A914LQZ6"/>
<reference evidence="4" key="1">
    <citation type="submission" date="2022-11" db="UniProtKB">
        <authorList>
            <consortium name="WormBaseParasite"/>
        </authorList>
    </citation>
    <scope>IDENTIFICATION</scope>
</reference>
<proteinExistence type="predicted"/>